<sequence length="101" mass="9753">MARQQPQQQPPQPTSRLHLTGLDVPGTTDDVYGAAAGPDAGAAGDGGAGSRGPTASSASSSAAAAAVAAEEAEAAAEAEVESYCAAALTGVSVTHRCRACV</sequence>
<keyword evidence="3" id="KW-1185">Reference proteome</keyword>
<evidence type="ECO:0000256" key="1">
    <source>
        <dbReference type="SAM" id="MobiDB-lite"/>
    </source>
</evidence>
<dbReference type="Proteomes" id="UP000075714">
    <property type="component" value="Unassembled WGS sequence"/>
</dbReference>
<evidence type="ECO:0000313" key="2">
    <source>
        <dbReference type="EMBL" id="KXZ43748.1"/>
    </source>
</evidence>
<name>A0A150G1N6_GONPE</name>
<protein>
    <submittedName>
        <fullName evidence="2">Uncharacterized protein</fullName>
    </submittedName>
</protein>
<reference evidence="3" key="1">
    <citation type="journal article" date="2016" name="Nat. Commun.">
        <title>The Gonium pectorale genome demonstrates co-option of cell cycle regulation during the evolution of multicellularity.</title>
        <authorList>
            <person name="Hanschen E.R."/>
            <person name="Marriage T.N."/>
            <person name="Ferris P.J."/>
            <person name="Hamaji T."/>
            <person name="Toyoda A."/>
            <person name="Fujiyama A."/>
            <person name="Neme R."/>
            <person name="Noguchi H."/>
            <person name="Minakuchi Y."/>
            <person name="Suzuki M."/>
            <person name="Kawai-Toyooka H."/>
            <person name="Smith D.R."/>
            <person name="Sparks H."/>
            <person name="Anderson J."/>
            <person name="Bakaric R."/>
            <person name="Luria V."/>
            <person name="Karger A."/>
            <person name="Kirschner M.W."/>
            <person name="Durand P.M."/>
            <person name="Michod R.E."/>
            <person name="Nozaki H."/>
            <person name="Olson B.J."/>
        </authorList>
    </citation>
    <scope>NUCLEOTIDE SEQUENCE [LARGE SCALE GENOMIC DNA]</scope>
    <source>
        <strain evidence="3">NIES-2863</strain>
    </source>
</reference>
<dbReference type="AlphaFoldDB" id="A0A150G1N6"/>
<proteinExistence type="predicted"/>
<feature type="compositionally biased region" description="Low complexity" evidence="1">
    <location>
        <begin position="33"/>
        <end position="42"/>
    </location>
</feature>
<dbReference type="EMBL" id="LSYV01000082">
    <property type="protein sequence ID" value="KXZ43748.1"/>
    <property type="molecule type" value="Genomic_DNA"/>
</dbReference>
<organism evidence="2 3">
    <name type="scientific">Gonium pectorale</name>
    <name type="common">Green alga</name>
    <dbReference type="NCBI Taxonomy" id="33097"/>
    <lineage>
        <taxon>Eukaryota</taxon>
        <taxon>Viridiplantae</taxon>
        <taxon>Chlorophyta</taxon>
        <taxon>core chlorophytes</taxon>
        <taxon>Chlorophyceae</taxon>
        <taxon>CS clade</taxon>
        <taxon>Chlamydomonadales</taxon>
        <taxon>Volvocaceae</taxon>
        <taxon>Gonium</taxon>
    </lineage>
</organism>
<gene>
    <name evidence="2" type="ORF">GPECTOR_81g197</name>
</gene>
<evidence type="ECO:0000313" key="3">
    <source>
        <dbReference type="Proteomes" id="UP000075714"/>
    </source>
</evidence>
<feature type="region of interest" description="Disordered" evidence="1">
    <location>
        <begin position="1"/>
        <end position="62"/>
    </location>
</feature>
<accession>A0A150G1N6</accession>
<comment type="caution">
    <text evidence="2">The sequence shown here is derived from an EMBL/GenBank/DDBJ whole genome shotgun (WGS) entry which is preliminary data.</text>
</comment>